<evidence type="ECO:0000256" key="3">
    <source>
        <dbReference type="ARBA" id="ARBA00022679"/>
    </source>
</evidence>
<accession>A0A1Y6BWS7</accession>
<evidence type="ECO:0000256" key="1">
    <source>
        <dbReference type="ARBA" id="ARBA00005189"/>
    </source>
</evidence>
<keyword evidence="3 5" id="KW-0808">Transferase</keyword>
<dbReference type="GO" id="GO:0008168">
    <property type="term" value="F:methyltransferase activity"/>
    <property type="evidence" value="ECO:0007669"/>
    <property type="project" value="UniProtKB-KW"/>
</dbReference>
<reference evidence="5 6" key="1">
    <citation type="submission" date="2017-04" db="EMBL/GenBank/DDBJ databases">
        <authorList>
            <person name="Afonso C.L."/>
            <person name="Miller P.J."/>
            <person name="Scott M.A."/>
            <person name="Spackman E."/>
            <person name="Goraichik I."/>
            <person name="Dimitrov K.M."/>
            <person name="Suarez D.L."/>
            <person name="Swayne D.E."/>
        </authorList>
    </citation>
    <scope>NUCLEOTIDE SEQUENCE [LARGE SCALE GENOMIC DNA]</scope>
    <source>
        <strain evidence="5 6">USBA 355</strain>
    </source>
</reference>
<keyword evidence="2 5" id="KW-0489">Methyltransferase</keyword>
<dbReference type="EMBL" id="FWZX01000011">
    <property type="protein sequence ID" value="SMF33125.1"/>
    <property type="molecule type" value="Genomic_DNA"/>
</dbReference>
<name>A0A1Y6BWS7_9PROT</name>
<protein>
    <submittedName>
        <fullName evidence="5">Methyltransferase domain-containing protein</fullName>
    </submittedName>
</protein>
<evidence type="ECO:0000313" key="5">
    <source>
        <dbReference type="EMBL" id="SMF33125.1"/>
    </source>
</evidence>
<dbReference type="Pfam" id="PF13489">
    <property type="entry name" value="Methyltransf_23"/>
    <property type="match status" value="1"/>
</dbReference>
<evidence type="ECO:0000313" key="6">
    <source>
        <dbReference type="Proteomes" id="UP000192917"/>
    </source>
</evidence>
<dbReference type="Proteomes" id="UP000192917">
    <property type="component" value="Unassembled WGS sequence"/>
</dbReference>
<dbReference type="GO" id="GO:0032259">
    <property type="term" value="P:methylation"/>
    <property type="evidence" value="ECO:0007669"/>
    <property type="project" value="UniProtKB-KW"/>
</dbReference>
<keyword evidence="6" id="KW-1185">Reference proteome</keyword>
<dbReference type="PANTHER" id="PTHR44307:SF2">
    <property type="entry name" value="PHOSPHOETHANOLAMINE METHYLTRANSFERASE ISOFORM X1"/>
    <property type="match status" value="1"/>
</dbReference>
<dbReference type="AlphaFoldDB" id="A0A1Y6BWS7"/>
<dbReference type="InterPro" id="IPR029063">
    <property type="entry name" value="SAM-dependent_MTases_sf"/>
</dbReference>
<organism evidence="5 6">
    <name type="scientific">Tistlia consotensis USBA 355</name>
    <dbReference type="NCBI Taxonomy" id="560819"/>
    <lineage>
        <taxon>Bacteria</taxon>
        <taxon>Pseudomonadati</taxon>
        <taxon>Pseudomonadota</taxon>
        <taxon>Alphaproteobacteria</taxon>
        <taxon>Rhodospirillales</taxon>
        <taxon>Rhodovibrionaceae</taxon>
        <taxon>Tistlia</taxon>
    </lineage>
</organism>
<dbReference type="PANTHER" id="PTHR44307">
    <property type="entry name" value="PHOSPHOETHANOLAMINE METHYLTRANSFERASE"/>
    <property type="match status" value="1"/>
</dbReference>
<dbReference type="STRING" id="560819.SAMN05428998_111102"/>
<gene>
    <name evidence="5" type="ORF">SAMN05428998_111102</name>
</gene>
<comment type="pathway">
    <text evidence="1">Lipid metabolism.</text>
</comment>
<dbReference type="Gene3D" id="3.40.50.150">
    <property type="entry name" value="Vaccinia Virus protein VP39"/>
    <property type="match status" value="1"/>
</dbReference>
<proteinExistence type="predicted"/>
<comment type="pathway">
    <text evidence="4">Phospholipid metabolism.</text>
</comment>
<sequence>MAIADNSQRKLKLAGKVPLGMRLKAWWDGYELEVHRRLVADDSGSGHEVRYERERLAWETPRIELAQQLWGQGFNSPGEAEQTRDLVKPVGLDESMSVLEIGAGLGGSARLIAQEFGSWVTALEPNAGLAQAGAALSEMSGLSRKASVTGCDMENLEIKRAGYDCILARQALFAVDNKLGALAAMANGLKAKGQLIITDFVKGETAGRAFQQWRNAEASKGEPWSPEDYADTIKELGLDLRVAADVTADYRAALVEGWSGFMADVGKQKFDADQAQTVKEEAEFWSLRKAALDSGELRIYRFHALSTRANKLLSDW</sequence>
<evidence type="ECO:0000256" key="2">
    <source>
        <dbReference type="ARBA" id="ARBA00022603"/>
    </source>
</evidence>
<evidence type="ECO:0000256" key="4">
    <source>
        <dbReference type="ARBA" id="ARBA00025707"/>
    </source>
</evidence>
<dbReference type="SUPFAM" id="SSF53335">
    <property type="entry name" value="S-adenosyl-L-methionine-dependent methyltransferases"/>
    <property type="match status" value="1"/>
</dbReference>
<dbReference type="CDD" id="cd02440">
    <property type="entry name" value="AdoMet_MTases"/>
    <property type="match status" value="1"/>
</dbReference>